<dbReference type="EMBL" id="QNGE01000933">
    <property type="protein sequence ID" value="KAA3678858.1"/>
    <property type="molecule type" value="Genomic_DNA"/>
</dbReference>
<keyword evidence="2" id="KW-1185">Reference proteome</keyword>
<dbReference type="SUPFAM" id="SSF52047">
    <property type="entry name" value="RNI-like"/>
    <property type="match status" value="1"/>
</dbReference>
<dbReference type="Proteomes" id="UP000324629">
    <property type="component" value="Unassembled WGS sequence"/>
</dbReference>
<reference evidence="1 2" key="1">
    <citation type="journal article" date="2019" name="Gigascience">
        <title>Whole-genome sequence of the oriental lung fluke Paragonimus westermani.</title>
        <authorList>
            <person name="Oey H."/>
            <person name="Zakrzewski M."/>
            <person name="Narain K."/>
            <person name="Devi K.R."/>
            <person name="Agatsuma T."/>
            <person name="Nawaratna S."/>
            <person name="Gobert G.N."/>
            <person name="Jones M.K."/>
            <person name="Ragan M.A."/>
            <person name="McManus D.P."/>
            <person name="Krause L."/>
        </authorList>
    </citation>
    <scope>NUCLEOTIDE SEQUENCE [LARGE SCALE GENOMIC DNA]</scope>
    <source>
        <strain evidence="1 2">IND2009</strain>
    </source>
</reference>
<protein>
    <submittedName>
        <fullName evidence="1">Uncharacterized protein</fullName>
    </submittedName>
</protein>
<dbReference type="AlphaFoldDB" id="A0A5J4NUQ9"/>
<sequence>MSFVSRLTDLPSLRILRVSQTRVTDAGWIQASREPTSDIHRPLFTLEASGLHNQLTYQGLEAIVNLFPQLRRLNVAASNLYVTKSPTTNVLNDLTHLDVSDCDQLEYLPSCLTPPRSGCNPSQGLATLRIRHCTRLNLALVLDQLQGATDLSTVLIQLQQFRELQMLDLGGQVLGEPEFEAVEQVINCLPNINSLIIATLP</sequence>
<accession>A0A5J4NUQ9</accession>
<dbReference type="InterPro" id="IPR032675">
    <property type="entry name" value="LRR_dom_sf"/>
</dbReference>
<evidence type="ECO:0000313" key="2">
    <source>
        <dbReference type="Proteomes" id="UP000324629"/>
    </source>
</evidence>
<comment type="caution">
    <text evidence="1">The sequence shown here is derived from an EMBL/GenBank/DDBJ whole genome shotgun (WGS) entry which is preliminary data.</text>
</comment>
<evidence type="ECO:0000313" key="1">
    <source>
        <dbReference type="EMBL" id="KAA3678858.1"/>
    </source>
</evidence>
<dbReference type="Gene3D" id="3.80.10.10">
    <property type="entry name" value="Ribonuclease Inhibitor"/>
    <property type="match status" value="1"/>
</dbReference>
<organism evidence="1 2">
    <name type="scientific">Paragonimus westermani</name>
    <dbReference type="NCBI Taxonomy" id="34504"/>
    <lineage>
        <taxon>Eukaryota</taxon>
        <taxon>Metazoa</taxon>
        <taxon>Spiralia</taxon>
        <taxon>Lophotrochozoa</taxon>
        <taxon>Platyhelminthes</taxon>
        <taxon>Trematoda</taxon>
        <taxon>Digenea</taxon>
        <taxon>Plagiorchiida</taxon>
        <taxon>Troglotremata</taxon>
        <taxon>Troglotrematidae</taxon>
        <taxon>Paragonimus</taxon>
    </lineage>
</organism>
<proteinExistence type="predicted"/>
<gene>
    <name evidence="1" type="ORF">DEA37_0014061</name>
</gene>
<name>A0A5J4NUQ9_9TREM</name>